<keyword evidence="1" id="KW-0732">Signal</keyword>
<dbReference type="RefSeq" id="WP_012197898.1">
    <property type="nucleotide sequence ID" value="NZ_UGYV01000004.1"/>
</dbReference>
<dbReference type="InterPro" id="IPR014114">
    <property type="entry name" value="TraW"/>
</dbReference>
<name>A0A380BXS0_9GAMM</name>
<feature type="chain" id="PRO_5016699012" evidence="1">
    <location>
        <begin position="20"/>
        <end position="234"/>
    </location>
</feature>
<reference evidence="2 3" key="1">
    <citation type="submission" date="2018-06" db="EMBL/GenBank/DDBJ databases">
        <authorList>
            <consortium name="Pathogen Informatics"/>
            <person name="Doyle S."/>
        </authorList>
    </citation>
    <scope>NUCLEOTIDE SEQUENCE [LARGE SCALE GENOMIC DNA]</scope>
    <source>
        <strain evidence="2 3">NCTC10736</strain>
    </source>
</reference>
<dbReference type="Proteomes" id="UP000255061">
    <property type="component" value="Unassembled WGS sequence"/>
</dbReference>
<sequence length="234" mass="26322">MNKFALLMLALCPLLPLKAASIGTVGQVFPIAEIDMLQWIENRLQTLEKTGELDSMREQFQENVKAGVKRPRPVGLITTKTPEVFLVDPTLTLAKDINDANGNLIYPKGTRVNPFDTKTWPALQKANVGKFEFSKTLVFFDGDDVQQVLWAKEFATTHDKPHTIKWILTGGEPETLHGQLDARVYFDQQGNLSRALTLKRVPSVVKQAGVMWQVREMDVSNFPVFMEETNNAAH</sequence>
<proteinExistence type="predicted"/>
<evidence type="ECO:0000256" key="1">
    <source>
        <dbReference type="SAM" id="SignalP"/>
    </source>
</evidence>
<dbReference type="AlphaFoldDB" id="A0A380BXS0"/>
<evidence type="ECO:0000313" key="3">
    <source>
        <dbReference type="Proteomes" id="UP000255061"/>
    </source>
</evidence>
<organism evidence="2 3">
    <name type="scientific">Shewanella morhuae</name>
    <dbReference type="NCBI Taxonomy" id="365591"/>
    <lineage>
        <taxon>Bacteria</taxon>
        <taxon>Pseudomonadati</taxon>
        <taxon>Pseudomonadota</taxon>
        <taxon>Gammaproteobacteria</taxon>
        <taxon>Alteromonadales</taxon>
        <taxon>Shewanellaceae</taxon>
        <taxon>Shewanella</taxon>
    </lineage>
</organism>
<feature type="signal peptide" evidence="1">
    <location>
        <begin position="1"/>
        <end position="19"/>
    </location>
</feature>
<dbReference type="EMBL" id="UGYV01000004">
    <property type="protein sequence ID" value="SUJ09047.1"/>
    <property type="molecule type" value="Genomic_DNA"/>
</dbReference>
<accession>A0A380BXS0</accession>
<evidence type="ECO:0000313" key="2">
    <source>
        <dbReference type="EMBL" id="SUJ09047.1"/>
    </source>
</evidence>
<protein>
    <submittedName>
        <fullName evidence="2">Conjugal transfer pilus assembly protein TraW</fullName>
    </submittedName>
</protein>
<dbReference type="NCBIfam" id="TIGR02743">
    <property type="entry name" value="TraW"/>
    <property type="match status" value="1"/>
</dbReference>
<gene>
    <name evidence="2" type="ORF">NCTC10736_03982</name>
</gene>
<dbReference type="GeneID" id="11779954"/>